<sequence length="800" mass="90593">MLAFINRAHGNGAWWNVMGWEERNRRQAAADAALNIPIAVEEVTSVLEDLPNGKSSGPEKVCGECYKYARQLRNSDDDRPEINRLAPVLQALMEHIRSKGDFPEQFTVSDLVPVYKRNGRDPTDCSNYRGIAVGGVLAKCYASVLERRLTKFAEADPVELPVRHWCQAGFRQGLGTQHHLFMLRHILNRYARPGQSGLLVCQIDFEKAFDRVDRKTLWARLAERGVGGQMMDALRRAYDNVELRVKVNGQRGTPFKSDQGVKQGCPLSPVLFGMFIETFANYVDERDQRWPQGGSPIVGGKRVPELLYADDLTLFATNPARMQFLLDRLVEYCEGFGMSLNVNKCELLVFAGRQDTLATLMEGASQLRFAGQPVPVKERAKYLGLRYGPSFSFDSCRMELCDVGRRAVFALMQKLDRNRIWVPDLMLRCFDVQIRSLLSYGAEVWGPDAIREALGTMGRQRIKEWHRWGQSPGSAPAGENGVLLKKWGKWVKSVGRAAGVFERCMADPMVEVQRIFLRKVVGASLPPNRQLFAETSQLPLHYFWARQVFGIWKRVARQSTSLARAVLEENIKSWLETDHSATHEYFWAGKVLRIFETLGFDYRQHVPVGLNNEEKAKAILGLKIPFDNLLAAEFRRRLLLDWSSGSLDRDPRNFPEYEEGGVGRGAPGVTACRYLKWMGVAYSYSDHKRTLDHLKVCMPRKHHTALMRFRLGRWDLDVSRFARGPGRKPRAERICRVCHGGSVEDELHVLMECPGYTPLREATGFPMGSSMVDVMGTFDSAKLGSLLSQIQKARIELLGS</sequence>
<dbReference type="Pfam" id="PF00078">
    <property type="entry name" value="RVT_1"/>
    <property type="match status" value="1"/>
</dbReference>
<evidence type="ECO:0000259" key="1">
    <source>
        <dbReference type="PROSITE" id="PS50878"/>
    </source>
</evidence>
<organism evidence="2 3">
    <name type="scientific">Pleodorina starrii</name>
    <dbReference type="NCBI Taxonomy" id="330485"/>
    <lineage>
        <taxon>Eukaryota</taxon>
        <taxon>Viridiplantae</taxon>
        <taxon>Chlorophyta</taxon>
        <taxon>core chlorophytes</taxon>
        <taxon>Chlorophyceae</taxon>
        <taxon>CS clade</taxon>
        <taxon>Chlamydomonadales</taxon>
        <taxon>Volvocaceae</taxon>
        <taxon>Pleodorina</taxon>
    </lineage>
</organism>
<dbReference type="CDD" id="cd01650">
    <property type="entry name" value="RT_nLTR_like"/>
    <property type="match status" value="1"/>
</dbReference>
<dbReference type="PANTHER" id="PTHR47027">
    <property type="entry name" value="REVERSE TRANSCRIPTASE DOMAIN-CONTAINING PROTEIN"/>
    <property type="match status" value="1"/>
</dbReference>
<dbReference type="InterPro" id="IPR000477">
    <property type="entry name" value="RT_dom"/>
</dbReference>
<evidence type="ECO:0000313" key="2">
    <source>
        <dbReference type="EMBL" id="GLC60471.1"/>
    </source>
</evidence>
<protein>
    <recommendedName>
        <fullName evidence="1">Reverse transcriptase domain-containing protein</fullName>
    </recommendedName>
</protein>
<feature type="domain" description="Reverse transcriptase" evidence="1">
    <location>
        <begin position="95"/>
        <end position="387"/>
    </location>
</feature>
<comment type="caution">
    <text evidence="2">The sequence shown here is derived from an EMBL/GenBank/DDBJ whole genome shotgun (WGS) entry which is preliminary data.</text>
</comment>
<dbReference type="PROSITE" id="PS50878">
    <property type="entry name" value="RT_POL"/>
    <property type="match status" value="1"/>
</dbReference>
<proteinExistence type="predicted"/>
<dbReference type="AlphaFoldDB" id="A0A9W6BZP6"/>
<dbReference type="EMBL" id="BRXU01000035">
    <property type="protein sequence ID" value="GLC60471.1"/>
    <property type="molecule type" value="Genomic_DNA"/>
</dbReference>
<dbReference type="PANTHER" id="PTHR47027:SF20">
    <property type="entry name" value="REVERSE TRANSCRIPTASE-LIKE PROTEIN WITH RNA-DIRECTED DNA POLYMERASE DOMAIN"/>
    <property type="match status" value="1"/>
</dbReference>
<dbReference type="SUPFAM" id="SSF56672">
    <property type="entry name" value="DNA/RNA polymerases"/>
    <property type="match status" value="1"/>
</dbReference>
<accession>A0A9W6BZP6</accession>
<evidence type="ECO:0000313" key="3">
    <source>
        <dbReference type="Proteomes" id="UP001165080"/>
    </source>
</evidence>
<name>A0A9W6BZP6_9CHLO</name>
<keyword evidence="3" id="KW-1185">Reference proteome</keyword>
<reference evidence="2 3" key="1">
    <citation type="journal article" date="2023" name="Commun. Biol.">
        <title>Reorganization of the ancestral sex-determining regions during the evolution of trioecy in Pleodorina starrii.</title>
        <authorList>
            <person name="Takahashi K."/>
            <person name="Suzuki S."/>
            <person name="Kawai-Toyooka H."/>
            <person name="Yamamoto K."/>
            <person name="Hamaji T."/>
            <person name="Ootsuki R."/>
            <person name="Yamaguchi H."/>
            <person name="Kawachi M."/>
            <person name="Higashiyama T."/>
            <person name="Nozaki H."/>
        </authorList>
    </citation>
    <scope>NUCLEOTIDE SEQUENCE [LARGE SCALE GENOMIC DNA]</scope>
    <source>
        <strain evidence="2 3">NIES-4479</strain>
    </source>
</reference>
<dbReference type="InterPro" id="IPR043502">
    <property type="entry name" value="DNA/RNA_pol_sf"/>
</dbReference>
<dbReference type="Proteomes" id="UP001165080">
    <property type="component" value="Unassembled WGS sequence"/>
</dbReference>
<gene>
    <name evidence="2" type="primary">PLESTMB000807</name>
    <name evidence="2" type="ORF">PLESTB_001617100</name>
</gene>